<evidence type="ECO:0000256" key="6">
    <source>
        <dbReference type="ARBA" id="ARBA00022530"/>
    </source>
</evidence>
<dbReference type="PRINTS" id="PR00023">
    <property type="entry name" value="ZPELLUCIDA"/>
</dbReference>
<keyword evidence="13" id="KW-0325">Glycoprotein</keyword>
<dbReference type="InterPro" id="IPR001507">
    <property type="entry name" value="ZP_dom"/>
</dbReference>
<feature type="signal peptide" evidence="14">
    <location>
        <begin position="1"/>
        <end position="23"/>
    </location>
</feature>
<dbReference type="InterPro" id="IPR048290">
    <property type="entry name" value="ZP_chr"/>
</dbReference>
<sequence>MVPAGVSLPLTLLTCLAFGVTEAIRALKEGPMIDAEGREYKSVPAVDDSRPKSSDKPTVHVRCTETSMIVFIQADFYRTGRLVSPGELFLGDAKYSKSSKCRAVPAGDHEYIIEADLQDCGSKLTVADDDVIYSNNLIFSPAVGHHGITRMTEAAVPVSCHYKRKHTVSSTTQQQEKPLSFSTSSGGSPFSLKLMTDDWLDERFSNTYLLGEPLYLKAWYSGRDSRRLFVDSCVATLTPDPTSVPRYYLIEQHGCFTDAKDGGLNSFFLPRTAADSLRFQLDAFLFYNELRNTIYITCQLKATHQLKSSPVNKACNYVHSRWVNVEGNDGMCWCCNSVCRKRLPKDDVVCDSLTLGPLMIFLKE</sequence>
<dbReference type="GO" id="GO:0035804">
    <property type="term" value="F:structural constituent of egg coat"/>
    <property type="evidence" value="ECO:0007669"/>
    <property type="project" value="UniProtKB-UniRule"/>
</dbReference>
<evidence type="ECO:0000256" key="5">
    <source>
        <dbReference type="ARBA" id="ARBA00022525"/>
    </source>
</evidence>
<keyword evidence="12 14" id="KW-1015">Disulfide bond</keyword>
<evidence type="ECO:0000256" key="13">
    <source>
        <dbReference type="ARBA" id="ARBA00023180"/>
    </source>
</evidence>
<evidence type="ECO:0000313" key="17">
    <source>
        <dbReference type="Ensembl" id="ENSKMAP00000028479.1"/>
    </source>
</evidence>
<comment type="PTM">
    <text evidence="14">Proteolytically cleaved before the transmembrane segment to yield the secreted ectodomain incorporated in the zona pellucida.</text>
</comment>
<keyword evidence="10" id="KW-1133">Transmembrane helix</keyword>
<dbReference type="Pfam" id="PF23344">
    <property type="entry name" value="ZP-N"/>
    <property type="match status" value="1"/>
</dbReference>
<dbReference type="GO" id="GO:0007339">
    <property type="term" value="P:binding of sperm to zona pellucida"/>
    <property type="evidence" value="ECO:0007669"/>
    <property type="project" value="UniProtKB-UniRule"/>
</dbReference>
<comment type="function">
    <text evidence="14">Component of the zona pellucida, an extracellular matrix surrounding oocytes which mediates sperm binding, induction of the acrosome reaction and prevents post-fertilization polyspermy. The zona pellucida is composed of 3 to 4 glycoproteins, ZP1, ZP2, ZP3, and ZP4. ZP3 is essential for sperm binding and zona matrix formation.</text>
</comment>
<evidence type="ECO:0000256" key="1">
    <source>
        <dbReference type="ARBA" id="ARBA00004498"/>
    </source>
</evidence>
<dbReference type="PROSITE" id="PS51034">
    <property type="entry name" value="ZP_2"/>
    <property type="match status" value="1"/>
</dbReference>
<evidence type="ECO:0000256" key="7">
    <source>
        <dbReference type="ARBA" id="ARBA00022685"/>
    </source>
</evidence>
<reference evidence="17" key="1">
    <citation type="submission" date="2025-08" db="UniProtKB">
        <authorList>
            <consortium name="Ensembl"/>
        </authorList>
    </citation>
    <scope>IDENTIFICATION</scope>
</reference>
<evidence type="ECO:0000256" key="10">
    <source>
        <dbReference type="ARBA" id="ARBA00022989"/>
    </source>
</evidence>
<comment type="similarity">
    <text evidence="2 14">Belongs to the ZP domain family. ZPC subfamily.</text>
</comment>
<keyword evidence="6 14" id="KW-0272">Extracellular matrix</keyword>
<keyword evidence="8" id="KW-0812">Transmembrane</keyword>
<dbReference type="Pfam" id="PF00100">
    <property type="entry name" value="Zona_pellucida"/>
    <property type="match status" value="1"/>
</dbReference>
<name>A0A3Q3BQ80_KRYMA</name>
<dbReference type="FunFam" id="2.60.40.3210:FF:000001">
    <property type="entry name" value="Zona pellucida sperm-binding protein 3"/>
    <property type="match status" value="1"/>
</dbReference>
<dbReference type="GO" id="GO:0032190">
    <property type="term" value="F:acrosin binding"/>
    <property type="evidence" value="ECO:0007669"/>
    <property type="project" value="TreeGrafter"/>
</dbReference>
<keyword evidence="5 14" id="KW-0964">Secreted</keyword>
<dbReference type="KEGG" id="kmr:108239204"/>
<dbReference type="Ensembl" id="ENSKMAT00000028837.1">
    <property type="protein sequence ID" value="ENSKMAP00000028479.1"/>
    <property type="gene ID" value="ENSKMAG00000021112.1"/>
</dbReference>
<dbReference type="Gene3D" id="2.60.40.4100">
    <property type="entry name" value="Zona pellucida, ZP-C domain"/>
    <property type="match status" value="1"/>
</dbReference>
<keyword evidence="4 14" id="KW-1003">Cell membrane</keyword>
<dbReference type="InterPro" id="IPR042235">
    <property type="entry name" value="ZP-C_dom"/>
</dbReference>
<evidence type="ECO:0000259" key="16">
    <source>
        <dbReference type="PROSITE" id="PS51034"/>
    </source>
</evidence>
<dbReference type="GeneID" id="108239204"/>
<dbReference type="Proteomes" id="UP000264800">
    <property type="component" value="Unplaced"/>
</dbReference>
<evidence type="ECO:0000256" key="2">
    <source>
        <dbReference type="ARBA" id="ARBA00006735"/>
    </source>
</evidence>
<evidence type="ECO:0000256" key="15">
    <source>
        <dbReference type="SAM" id="MobiDB-lite"/>
    </source>
</evidence>
<accession>A0A3Q3BQ80</accession>
<evidence type="ECO:0000256" key="12">
    <source>
        <dbReference type="ARBA" id="ARBA00023157"/>
    </source>
</evidence>
<dbReference type="GO" id="GO:0035803">
    <property type="term" value="P:egg coat formation"/>
    <property type="evidence" value="ECO:0007669"/>
    <property type="project" value="UniProtKB-UniRule"/>
</dbReference>
<evidence type="ECO:0000256" key="8">
    <source>
        <dbReference type="ARBA" id="ARBA00022692"/>
    </source>
</evidence>
<dbReference type="RefSeq" id="XP_017277273.1">
    <property type="nucleotide sequence ID" value="XM_017421784.3"/>
</dbReference>
<dbReference type="PANTHER" id="PTHR11576">
    <property type="entry name" value="ZONA PELLUCIDA SPERM-BINDING PROTEIN 3"/>
    <property type="match status" value="1"/>
</dbReference>
<feature type="chain" id="PRO_5025706081" description="Zona pellucida sperm-binding protein 3" evidence="14">
    <location>
        <begin position="24"/>
        <end position="364"/>
    </location>
</feature>
<dbReference type="PANTHER" id="PTHR11576:SF2">
    <property type="entry name" value="ZONA PELLUCIDA SPERM-BINDING PROTEIN 3"/>
    <property type="match status" value="1"/>
</dbReference>
<evidence type="ECO:0000256" key="14">
    <source>
        <dbReference type="RuleBase" id="RU367066"/>
    </source>
</evidence>
<evidence type="ECO:0000313" key="18">
    <source>
        <dbReference type="Proteomes" id="UP000264800"/>
    </source>
</evidence>
<reference evidence="17" key="2">
    <citation type="submission" date="2025-09" db="UniProtKB">
        <authorList>
            <consortium name="Ensembl"/>
        </authorList>
    </citation>
    <scope>IDENTIFICATION</scope>
</reference>
<protein>
    <recommendedName>
        <fullName evidence="3 14">Zona pellucida sperm-binding protein 3</fullName>
    </recommendedName>
</protein>
<dbReference type="GeneTree" id="ENSGT01030000234567"/>
<dbReference type="SMART" id="SM00241">
    <property type="entry name" value="ZP"/>
    <property type="match status" value="1"/>
</dbReference>
<dbReference type="OrthoDB" id="8880842at2759"/>
<evidence type="ECO:0000256" key="11">
    <source>
        <dbReference type="ARBA" id="ARBA00023136"/>
    </source>
</evidence>
<keyword evidence="18" id="KW-1185">Reference proteome</keyword>
<dbReference type="STRING" id="37003.ENSKMAP00000028479"/>
<evidence type="ECO:0000256" key="4">
    <source>
        <dbReference type="ARBA" id="ARBA00022475"/>
    </source>
</evidence>
<keyword evidence="9 14" id="KW-0732">Signal</keyword>
<proteinExistence type="inferred from homology"/>
<dbReference type="GO" id="GO:0005886">
    <property type="term" value="C:plasma membrane"/>
    <property type="evidence" value="ECO:0007669"/>
    <property type="project" value="UniProtKB-SubCell"/>
</dbReference>
<evidence type="ECO:0000256" key="9">
    <source>
        <dbReference type="ARBA" id="ARBA00022729"/>
    </source>
</evidence>
<feature type="region of interest" description="Disordered" evidence="15">
    <location>
        <begin position="39"/>
        <end position="58"/>
    </location>
</feature>
<keyword evidence="11" id="KW-0472">Membrane</keyword>
<dbReference type="AlphaFoldDB" id="A0A3Q3BQ80"/>
<comment type="subcellular location">
    <subcellularLocation>
        <location evidence="1">Secreted</location>
        <location evidence="1">Extracellular space</location>
        <location evidence="1">Extracellular matrix</location>
    </subcellularLocation>
    <subcellularLocation>
        <location evidence="14">Zona pellucida</location>
    </subcellularLocation>
    <subcellularLocation>
        <location evidence="14">Cell membrane</location>
        <topology evidence="14">Single-pass type I membrane protein</topology>
    </subcellularLocation>
</comment>
<keyword evidence="7 14" id="KW-0165">Cleavage on pair of basic residues</keyword>
<dbReference type="InterPro" id="IPR055356">
    <property type="entry name" value="ZP-N"/>
</dbReference>
<dbReference type="FunFam" id="2.60.40.4100:FF:000002">
    <property type="entry name" value="Zona pellucida sperm-binding protein 3"/>
    <property type="match status" value="1"/>
</dbReference>
<organism evidence="17 18">
    <name type="scientific">Kryptolebias marmoratus</name>
    <name type="common">Mangrove killifish</name>
    <name type="synonym">Rivulus marmoratus</name>
    <dbReference type="NCBI Taxonomy" id="37003"/>
    <lineage>
        <taxon>Eukaryota</taxon>
        <taxon>Metazoa</taxon>
        <taxon>Chordata</taxon>
        <taxon>Craniata</taxon>
        <taxon>Vertebrata</taxon>
        <taxon>Euteleostomi</taxon>
        <taxon>Actinopterygii</taxon>
        <taxon>Neopterygii</taxon>
        <taxon>Teleostei</taxon>
        <taxon>Neoteleostei</taxon>
        <taxon>Acanthomorphata</taxon>
        <taxon>Ovalentaria</taxon>
        <taxon>Atherinomorphae</taxon>
        <taxon>Cyprinodontiformes</taxon>
        <taxon>Rivulidae</taxon>
        <taxon>Kryptolebias</taxon>
    </lineage>
</organism>
<evidence type="ECO:0000256" key="3">
    <source>
        <dbReference type="ARBA" id="ARBA00017980"/>
    </source>
</evidence>
<dbReference type="InterPro" id="IPR055355">
    <property type="entry name" value="ZP-C"/>
</dbReference>
<dbReference type="GO" id="GO:0035805">
    <property type="term" value="C:egg coat"/>
    <property type="evidence" value="ECO:0007669"/>
    <property type="project" value="UniProtKB-SubCell"/>
</dbReference>
<comment type="domain">
    <text evidence="14">The ZP domain is involved in the polymerization of the ZP proteins to form the zona pellucida.</text>
</comment>
<dbReference type="OMA" id="TEVSMIV"/>
<dbReference type="GO" id="GO:2000344">
    <property type="term" value="P:positive regulation of acrosome reaction"/>
    <property type="evidence" value="ECO:0007669"/>
    <property type="project" value="UniProtKB-UniRule"/>
</dbReference>
<feature type="domain" description="ZP" evidence="16">
    <location>
        <begin position="62"/>
        <end position="322"/>
    </location>
</feature>
<dbReference type="Gene3D" id="2.60.40.3210">
    <property type="entry name" value="Zona pellucida, ZP-N domain"/>
    <property type="match status" value="1"/>
</dbReference>